<proteinExistence type="predicted"/>
<accession>A0AAW1NSG4</accession>
<evidence type="ECO:0000313" key="1">
    <source>
        <dbReference type="EMBL" id="KAK9795514.1"/>
    </source>
</evidence>
<dbReference type="EMBL" id="JALJOQ010000128">
    <property type="protein sequence ID" value="KAK9795514.1"/>
    <property type="molecule type" value="Genomic_DNA"/>
</dbReference>
<gene>
    <name evidence="1" type="ORF">WJX73_003068</name>
</gene>
<dbReference type="AlphaFoldDB" id="A0AAW1NSG4"/>
<evidence type="ECO:0000313" key="2">
    <source>
        <dbReference type="Proteomes" id="UP001465755"/>
    </source>
</evidence>
<sequence>MAFASLLGTEQVQWQPCTCLHNTAGQGRQAARRLSLVCKSSSVSRRRARRPGTFEVNIVTPPPLSLGIHALPPDTHNGDQIEVEGSNYVVSCVVLQYKLVGGRYQRDNNRLEIQALSNKICNRLSIRRAALRVKEDLSAVRTCMPGIVEKRLDAEQFRLWKAQQDARRQQEEEKKARQRDKDIEAGVADLTGRELYERHPELFEGY</sequence>
<dbReference type="PANTHER" id="PTHR36397:SF1">
    <property type="entry name" value="OS04G0482900 PROTEIN"/>
    <property type="match status" value="1"/>
</dbReference>
<name>A0AAW1NSG4_9CHLO</name>
<dbReference type="Proteomes" id="UP001465755">
    <property type="component" value="Unassembled WGS sequence"/>
</dbReference>
<protein>
    <submittedName>
        <fullName evidence="1">Uncharacterized protein</fullName>
    </submittedName>
</protein>
<organism evidence="1 2">
    <name type="scientific">Symbiochloris irregularis</name>
    <dbReference type="NCBI Taxonomy" id="706552"/>
    <lineage>
        <taxon>Eukaryota</taxon>
        <taxon>Viridiplantae</taxon>
        <taxon>Chlorophyta</taxon>
        <taxon>core chlorophytes</taxon>
        <taxon>Trebouxiophyceae</taxon>
        <taxon>Trebouxiales</taxon>
        <taxon>Trebouxiaceae</taxon>
        <taxon>Symbiochloris</taxon>
    </lineage>
</organism>
<keyword evidence="2" id="KW-1185">Reference proteome</keyword>
<reference evidence="1 2" key="1">
    <citation type="journal article" date="2024" name="Nat. Commun.">
        <title>Phylogenomics reveals the evolutionary origins of lichenization in chlorophyte algae.</title>
        <authorList>
            <person name="Puginier C."/>
            <person name="Libourel C."/>
            <person name="Otte J."/>
            <person name="Skaloud P."/>
            <person name="Haon M."/>
            <person name="Grisel S."/>
            <person name="Petersen M."/>
            <person name="Berrin J.G."/>
            <person name="Delaux P.M."/>
            <person name="Dal Grande F."/>
            <person name="Keller J."/>
        </authorList>
    </citation>
    <scope>NUCLEOTIDE SEQUENCE [LARGE SCALE GENOMIC DNA]</scope>
    <source>
        <strain evidence="1 2">SAG 2036</strain>
    </source>
</reference>
<dbReference type="PANTHER" id="PTHR36397">
    <property type="entry name" value="OSJNBA0081L15.1 PROTEIN"/>
    <property type="match status" value="1"/>
</dbReference>
<comment type="caution">
    <text evidence="1">The sequence shown here is derived from an EMBL/GenBank/DDBJ whole genome shotgun (WGS) entry which is preliminary data.</text>
</comment>